<dbReference type="Proteomes" id="UP001499854">
    <property type="component" value="Unassembled WGS sequence"/>
</dbReference>
<dbReference type="Pfam" id="PF00583">
    <property type="entry name" value="Acetyltransf_1"/>
    <property type="match status" value="2"/>
</dbReference>
<evidence type="ECO:0000256" key="2">
    <source>
        <dbReference type="ARBA" id="ARBA00023315"/>
    </source>
</evidence>
<feature type="domain" description="N-acetyltransferase" evidence="3">
    <location>
        <begin position="173"/>
        <end position="323"/>
    </location>
</feature>
<keyword evidence="2" id="KW-0012">Acyltransferase</keyword>
<feature type="domain" description="N-acetyltransferase" evidence="3">
    <location>
        <begin position="8"/>
        <end position="176"/>
    </location>
</feature>
<protein>
    <recommendedName>
        <fullName evidence="3">N-acetyltransferase domain-containing protein</fullName>
    </recommendedName>
</protein>
<sequence>MVEESSSLTWRPLTVEDAQAAADLLNAMEAVDRIGQLYTAQDTLQELIDPYLDLERATLGAFDGDVMAGYMKVSYKPATDDVHRVLVNGGVHPDHRRRGIGTELVEAGVAAAKALHARHSPATRLVIDLYRAEHIAGVAELFRSQGFAPAWYDQQMEHPLGDAIPETMVPDGLRVEPWTQQNDEEFRMIRNEAFKDAGLAETPVDSWKNWMINHTFQPEVSFLLRDMANGAPAGMLLTKCWEADTAVTGFRDATFFLIGTLRDYRRRGVASALIGHALRAAANQGYDRAVLRVDSATPSGAFGIYEKAGFVSKSRFVRWALES</sequence>
<reference evidence="5" key="1">
    <citation type="journal article" date="2019" name="Int. J. Syst. Evol. Microbiol.">
        <title>The Global Catalogue of Microorganisms (GCM) 10K type strain sequencing project: providing services to taxonomists for standard genome sequencing and annotation.</title>
        <authorList>
            <consortium name="The Broad Institute Genomics Platform"/>
            <consortium name="The Broad Institute Genome Sequencing Center for Infectious Disease"/>
            <person name="Wu L."/>
            <person name="Ma J."/>
        </authorList>
    </citation>
    <scope>NUCLEOTIDE SEQUENCE [LARGE SCALE GENOMIC DNA]</scope>
    <source>
        <strain evidence="5">JCM 16013</strain>
    </source>
</reference>
<dbReference type="PROSITE" id="PS51186">
    <property type="entry name" value="GNAT"/>
    <property type="match status" value="2"/>
</dbReference>
<dbReference type="PANTHER" id="PTHR43877:SF2">
    <property type="entry name" value="AMINOALKYLPHOSPHONATE N-ACETYLTRANSFERASE-RELATED"/>
    <property type="match status" value="1"/>
</dbReference>
<evidence type="ECO:0000313" key="5">
    <source>
        <dbReference type="Proteomes" id="UP001499854"/>
    </source>
</evidence>
<dbReference type="PANTHER" id="PTHR43877">
    <property type="entry name" value="AMINOALKYLPHOSPHONATE N-ACETYLTRANSFERASE-RELATED-RELATED"/>
    <property type="match status" value="1"/>
</dbReference>
<dbReference type="SUPFAM" id="SSF55729">
    <property type="entry name" value="Acyl-CoA N-acyltransferases (Nat)"/>
    <property type="match status" value="2"/>
</dbReference>
<evidence type="ECO:0000256" key="1">
    <source>
        <dbReference type="ARBA" id="ARBA00022679"/>
    </source>
</evidence>
<dbReference type="RefSeq" id="WP_344659048.1">
    <property type="nucleotide sequence ID" value="NZ_BAAAQM010000025.1"/>
</dbReference>
<evidence type="ECO:0000313" key="4">
    <source>
        <dbReference type="EMBL" id="GAA1978975.1"/>
    </source>
</evidence>
<name>A0ABP5DIK9_9ACTN</name>
<evidence type="ECO:0000259" key="3">
    <source>
        <dbReference type="PROSITE" id="PS51186"/>
    </source>
</evidence>
<keyword evidence="5" id="KW-1185">Reference proteome</keyword>
<dbReference type="Gene3D" id="3.40.630.30">
    <property type="match status" value="1"/>
</dbReference>
<proteinExistence type="predicted"/>
<comment type="caution">
    <text evidence="4">The sequence shown here is derived from an EMBL/GenBank/DDBJ whole genome shotgun (WGS) entry which is preliminary data.</text>
</comment>
<dbReference type="InterPro" id="IPR050832">
    <property type="entry name" value="Bact_Acetyltransf"/>
</dbReference>
<dbReference type="CDD" id="cd04301">
    <property type="entry name" value="NAT_SF"/>
    <property type="match status" value="2"/>
</dbReference>
<dbReference type="InterPro" id="IPR016181">
    <property type="entry name" value="Acyl_CoA_acyltransferase"/>
</dbReference>
<accession>A0ABP5DIK9</accession>
<keyword evidence="1" id="KW-0808">Transferase</keyword>
<dbReference type="InterPro" id="IPR000182">
    <property type="entry name" value="GNAT_dom"/>
</dbReference>
<dbReference type="EMBL" id="BAAAQM010000025">
    <property type="protein sequence ID" value="GAA1978975.1"/>
    <property type="molecule type" value="Genomic_DNA"/>
</dbReference>
<organism evidence="4 5">
    <name type="scientific">Catenulispora subtropica</name>
    <dbReference type="NCBI Taxonomy" id="450798"/>
    <lineage>
        <taxon>Bacteria</taxon>
        <taxon>Bacillati</taxon>
        <taxon>Actinomycetota</taxon>
        <taxon>Actinomycetes</taxon>
        <taxon>Catenulisporales</taxon>
        <taxon>Catenulisporaceae</taxon>
        <taxon>Catenulispora</taxon>
    </lineage>
</organism>
<gene>
    <name evidence="4" type="ORF">GCM10009838_44880</name>
</gene>